<dbReference type="InterPro" id="IPR001387">
    <property type="entry name" value="Cro/C1-type_HTH"/>
</dbReference>
<protein>
    <recommendedName>
        <fullName evidence="1">HTH cro/C1-type domain-containing protein</fullName>
    </recommendedName>
</protein>
<comment type="caution">
    <text evidence="2">The sequence shown here is derived from an EMBL/GenBank/DDBJ whole genome shotgun (WGS) entry which is preliminary data.</text>
</comment>
<dbReference type="CDD" id="cd00093">
    <property type="entry name" value="HTH_XRE"/>
    <property type="match status" value="1"/>
</dbReference>
<dbReference type="Pfam" id="PF13560">
    <property type="entry name" value="HTH_31"/>
    <property type="match status" value="1"/>
</dbReference>
<dbReference type="SUPFAM" id="SSF47413">
    <property type="entry name" value="lambda repressor-like DNA-binding domains"/>
    <property type="match status" value="1"/>
</dbReference>
<organism evidence="2 3">
    <name type="scientific">Mesobacillus boroniphilus JCM 21738</name>
    <dbReference type="NCBI Taxonomy" id="1294265"/>
    <lineage>
        <taxon>Bacteria</taxon>
        <taxon>Bacillati</taxon>
        <taxon>Bacillota</taxon>
        <taxon>Bacilli</taxon>
        <taxon>Bacillales</taxon>
        <taxon>Bacillaceae</taxon>
        <taxon>Mesobacillus</taxon>
    </lineage>
</organism>
<dbReference type="RefSeq" id="WP_023626597.1">
    <property type="nucleotide sequence ID" value="NZ_BAUW01000131.1"/>
</dbReference>
<gene>
    <name evidence="2" type="ORF">JCM21738_5222</name>
</gene>
<evidence type="ECO:0000313" key="3">
    <source>
        <dbReference type="Proteomes" id="UP000018949"/>
    </source>
</evidence>
<dbReference type="GO" id="GO:0003677">
    <property type="term" value="F:DNA binding"/>
    <property type="evidence" value="ECO:0007669"/>
    <property type="project" value="InterPro"/>
</dbReference>
<name>W4RV05_9BACI</name>
<feature type="domain" description="HTH cro/C1-type" evidence="1">
    <location>
        <begin position="10"/>
        <end position="42"/>
    </location>
</feature>
<dbReference type="Proteomes" id="UP000018949">
    <property type="component" value="Unassembled WGS sequence"/>
</dbReference>
<keyword evidence="3" id="KW-1185">Reference proteome</keyword>
<dbReference type="Gene3D" id="1.10.260.40">
    <property type="entry name" value="lambda repressor-like DNA-binding domains"/>
    <property type="match status" value="1"/>
</dbReference>
<dbReference type="PROSITE" id="PS50943">
    <property type="entry name" value="HTH_CROC1"/>
    <property type="match status" value="1"/>
</dbReference>
<accession>W4RV05</accession>
<dbReference type="InterPro" id="IPR010982">
    <property type="entry name" value="Lambda_DNA-bd_dom_sf"/>
</dbReference>
<dbReference type="AlphaFoldDB" id="W4RV05"/>
<sequence length="61" mass="7165">MYIESLGTRLRIERFKRNMTQGQVCQELKMKVSTLSQIENDKGVHFDSTIRKLLKFYGINA</sequence>
<dbReference type="EMBL" id="BAUW01000131">
    <property type="protein sequence ID" value="GAE48141.1"/>
    <property type="molecule type" value="Genomic_DNA"/>
</dbReference>
<evidence type="ECO:0000313" key="2">
    <source>
        <dbReference type="EMBL" id="GAE48141.1"/>
    </source>
</evidence>
<evidence type="ECO:0000259" key="1">
    <source>
        <dbReference type="PROSITE" id="PS50943"/>
    </source>
</evidence>
<reference evidence="2 3" key="1">
    <citation type="submission" date="2013-12" db="EMBL/GenBank/DDBJ databases">
        <title>NBRP : Genome information of microbial organism related human and environment.</title>
        <authorList>
            <person name="Hattori M."/>
            <person name="Oshima K."/>
            <person name="Inaba H."/>
            <person name="Suda W."/>
            <person name="Sakamoto M."/>
            <person name="Iino T."/>
            <person name="Kitahara M."/>
            <person name="Oshida Y."/>
            <person name="Iida T."/>
            <person name="Kudo T."/>
            <person name="Itoh T."/>
            <person name="Ahmed I."/>
            <person name="Ohkuma M."/>
        </authorList>
    </citation>
    <scope>NUCLEOTIDE SEQUENCE [LARGE SCALE GENOMIC DNA]</scope>
    <source>
        <strain evidence="2 3">JCM 21738</strain>
    </source>
</reference>
<proteinExistence type="predicted"/>